<organism evidence="12 13">
    <name type="scientific">Candidatus Sphingobacterium stercoripullorum</name>
    <dbReference type="NCBI Taxonomy" id="2838759"/>
    <lineage>
        <taxon>Bacteria</taxon>
        <taxon>Pseudomonadati</taxon>
        <taxon>Bacteroidota</taxon>
        <taxon>Sphingobacteriia</taxon>
        <taxon>Sphingobacteriales</taxon>
        <taxon>Sphingobacteriaceae</taxon>
        <taxon>Sphingobacterium</taxon>
    </lineage>
</organism>
<keyword evidence="3" id="KW-0132">Cell division</keyword>
<proteinExistence type="predicted"/>
<accession>A0A9D2AZW4</accession>
<dbReference type="EMBL" id="DXEZ01000271">
    <property type="protein sequence ID" value="HIX55314.1"/>
    <property type="molecule type" value="Genomic_DNA"/>
</dbReference>
<keyword evidence="6 9" id="KW-0238">DNA-binding</keyword>
<dbReference type="GO" id="GO:0006310">
    <property type="term" value="P:DNA recombination"/>
    <property type="evidence" value="ECO:0007669"/>
    <property type="project" value="UniProtKB-KW"/>
</dbReference>
<dbReference type="Gene3D" id="1.10.150.130">
    <property type="match status" value="1"/>
</dbReference>
<evidence type="ECO:0000256" key="2">
    <source>
        <dbReference type="ARBA" id="ARBA00022490"/>
    </source>
</evidence>
<evidence type="ECO:0000256" key="5">
    <source>
        <dbReference type="ARBA" id="ARBA00022908"/>
    </source>
</evidence>
<dbReference type="InterPro" id="IPR050090">
    <property type="entry name" value="Tyrosine_recombinase_XerCD"/>
</dbReference>
<reference evidence="12" key="2">
    <citation type="submission" date="2021-04" db="EMBL/GenBank/DDBJ databases">
        <authorList>
            <person name="Gilroy R."/>
        </authorList>
    </citation>
    <scope>NUCLEOTIDE SEQUENCE</scope>
    <source>
        <strain evidence="12">1719</strain>
    </source>
</reference>
<keyword evidence="2" id="KW-0963">Cytoplasm</keyword>
<dbReference type="InterPro" id="IPR044068">
    <property type="entry name" value="CB"/>
</dbReference>
<dbReference type="AlphaFoldDB" id="A0A9D2AZW4"/>
<keyword evidence="7" id="KW-0233">DNA recombination</keyword>
<dbReference type="GO" id="GO:0005737">
    <property type="term" value="C:cytoplasm"/>
    <property type="evidence" value="ECO:0007669"/>
    <property type="project" value="UniProtKB-SubCell"/>
</dbReference>
<evidence type="ECO:0000256" key="6">
    <source>
        <dbReference type="ARBA" id="ARBA00023125"/>
    </source>
</evidence>
<reference evidence="12" key="1">
    <citation type="journal article" date="2021" name="PeerJ">
        <title>Extensive microbial diversity within the chicken gut microbiome revealed by metagenomics and culture.</title>
        <authorList>
            <person name="Gilroy R."/>
            <person name="Ravi A."/>
            <person name="Getino M."/>
            <person name="Pursley I."/>
            <person name="Horton D.L."/>
            <person name="Alikhan N.F."/>
            <person name="Baker D."/>
            <person name="Gharbi K."/>
            <person name="Hall N."/>
            <person name="Watson M."/>
            <person name="Adriaenssens E.M."/>
            <person name="Foster-Nyarko E."/>
            <person name="Jarju S."/>
            <person name="Secka A."/>
            <person name="Antonio M."/>
            <person name="Oren A."/>
            <person name="Chaudhuri R.R."/>
            <person name="La Ragione R."/>
            <person name="Hildebrand F."/>
            <person name="Pallen M.J."/>
        </authorList>
    </citation>
    <scope>NUCLEOTIDE SEQUENCE</scope>
    <source>
        <strain evidence="12">1719</strain>
    </source>
</reference>
<dbReference type="PANTHER" id="PTHR30349:SF77">
    <property type="entry name" value="TYROSINE RECOMBINASE XERC"/>
    <property type="match status" value="1"/>
</dbReference>
<dbReference type="InterPro" id="IPR002104">
    <property type="entry name" value="Integrase_catalytic"/>
</dbReference>
<keyword evidence="5" id="KW-0229">DNA integration</keyword>
<dbReference type="GO" id="GO:0007059">
    <property type="term" value="P:chromosome segregation"/>
    <property type="evidence" value="ECO:0007669"/>
    <property type="project" value="UniProtKB-KW"/>
</dbReference>
<dbReference type="Pfam" id="PF02899">
    <property type="entry name" value="Phage_int_SAM_1"/>
    <property type="match status" value="1"/>
</dbReference>
<dbReference type="PANTHER" id="PTHR30349">
    <property type="entry name" value="PHAGE INTEGRASE-RELATED"/>
    <property type="match status" value="1"/>
</dbReference>
<evidence type="ECO:0000256" key="8">
    <source>
        <dbReference type="ARBA" id="ARBA00023306"/>
    </source>
</evidence>
<dbReference type="InterPro" id="IPR004107">
    <property type="entry name" value="Integrase_SAM-like_N"/>
</dbReference>
<dbReference type="Gene3D" id="1.10.443.10">
    <property type="entry name" value="Intergrase catalytic core"/>
    <property type="match status" value="1"/>
</dbReference>
<evidence type="ECO:0000256" key="9">
    <source>
        <dbReference type="PROSITE-ProRule" id="PRU01248"/>
    </source>
</evidence>
<name>A0A9D2AZW4_9SPHI</name>
<evidence type="ECO:0000313" key="12">
    <source>
        <dbReference type="EMBL" id="HIX55314.1"/>
    </source>
</evidence>
<dbReference type="GO" id="GO:0003677">
    <property type="term" value="F:DNA binding"/>
    <property type="evidence" value="ECO:0007669"/>
    <property type="project" value="UniProtKB-UniRule"/>
</dbReference>
<evidence type="ECO:0000256" key="7">
    <source>
        <dbReference type="ARBA" id="ARBA00023172"/>
    </source>
</evidence>
<keyword evidence="8" id="KW-0131">Cell cycle</keyword>
<dbReference type="Proteomes" id="UP000824156">
    <property type="component" value="Unassembled WGS sequence"/>
</dbReference>
<dbReference type="InterPro" id="IPR010998">
    <property type="entry name" value="Integrase_recombinase_N"/>
</dbReference>
<dbReference type="SUPFAM" id="SSF56349">
    <property type="entry name" value="DNA breaking-rejoining enzymes"/>
    <property type="match status" value="1"/>
</dbReference>
<comment type="subcellular location">
    <subcellularLocation>
        <location evidence="1">Cytoplasm</location>
    </subcellularLocation>
</comment>
<evidence type="ECO:0000313" key="13">
    <source>
        <dbReference type="Proteomes" id="UP000824156"/>
    </source>
</evidence>
<comment type="caution">
    <text evidence="12">The sequence shown here is derived from an EMBL/GenBank/DDBJ whole genome shotgun (WGS) entry which is preliminary data.</text>
</comment>
<dbReference type="PROSITE" id="PS51898">
    <property type="entry name" value="TYR_RECOMBINASE"/>
    <property type="match status" value="1"/>
</dbReference>
<evidence type="ECO:0000256" key="1">
    <source>
        <dbReference type="ARBA" id="ARBA00004496"/>
    </source>
</evidence>
<dbReference type="GO" id="GO:0015074">
    <property type="term" value="P:DNA integration"/>
    <property type="evidence" value="ECO:0007669"/>
    <property type="project" value="UniProtKB-KW"/>
</dbReference>
<feature type="domain" description="Tyr recombinase" evidence="10">
    <location>
        <begin position="103"/>
        <end position="285"/>
    </location>
</feature>
<feature type="domain" description="Core-binding (CB)" evidence="11">
    <location>
        <begin position="1"/>
        <end position="82"/>
    </location>
</feature>
<keyword evidence="4" id="KW-0159">Chromosome partition</keyword>
<evidence type="ECO:0000259" key="11">
    <source>
        <dbReference type="PROSITE" id="PS51900"/>
    </source>
</evidence>
<evidence type="ECO:0000256" key="3">
    <source>
        <dbReference type="ARBA" id="ARBA00022618"/>
    </source>
</evidence>
<sequence length="291" mass="33763">MLIKRFLTYLKFERKYSSHTVLAYESDLSKFTQFLDREVLTVQEVDYRQARYFLSLEREAGMQASSVNRLSSSLRSFYKFLLREGEIKSNPFNMVKAMKTPKKLPVVIKENPLTVHLDNLEETADSFPLQRDLLVMEILFGTGVRLAELLTIKIQDIDYYKKCVLIYGKRNKQRLVPLHVTLINRLKTYCSFRDDEGFKDEHLILTDKGKPAYPKLIYRLVQKNLKELTTQAKKSPHVLRHTFATALLNNGADLNDIKELLGHAGLAATQIYTHHSVERLKSIYKQAHPKA</sequence>
<gene>
    <name evidence="12" type="ORF">H9853_09820</name>
</gene>
<evidence type="ECO:0000259" key="10">
    <source>
        <dbReference type="PROSITE" id="PS51898"/>
    </source>
</evidence>
<protein>
    <submittedName>
        <fullName evidence="12">Tyrosine-type recombinase/integrase</fullName>
    </submittedName>
</protein>
<dbReference type="Pfam" id="PF00589">
    <property type="entry name" value="Phage_integrase"/>
    <property type="match status" value="1"/>
</dbReference>
<dbReference type="InterPro" id="IPR013762">
    <property type="entry name" value="Integrase-like_cat_sf"/>
</dbReference>
<dbReference type="GO" id="GO:0051301">
    <property type="term" value="P:cell division"/>
    <property type="evidence" value="ECO:0007669"/>
    <property type="project" value="UniProtKB-KW"/>
</dbReference>
<dbReference type="PROSITE" id="PS51900">
    <property type="entry name" value="CB"/>
    <property type="match status" value="1"/>
</dbReference>
<dbReference type="InterPro" id="IPR011010">
    <property type="entry name" value="DNA_brk_join_enz"/>
</dbReference>
<evidence type="ECO:0000256" key="4">
    <source>
        <dbReference type="ARBA" id="ARBA00022829"/>
    </source>
</evidence>